<comment type="function">
    <text evidence="9">Part of the Sec protein translocase complex. Interacts with the SecYEG preprotein conducting channel. SecDF uses the proton motive force (PMF) to complete protein translocation after the ATP-dependent function of SecA.</text>
</comment>
<comment type="caution">
    <text evidence="9">Lacks conserved residue(s) required for the propagation of feature annotation.</text>
</comment>
<dbReference type="AlphaFoldDB" id="A0A4R1L5S1"/>
<evidence type="ECO:0000259" key="12">
    <source>
        <dbReference type="Pfam" id="PF22599"/>
    </source>
</evidence>
<keyword evidence="6 9" id="KW-1133">Transmembrane helix</keyword>
<dbReference type="PANTHER" id="PTHR30081:SF1">
    <property type="entry name" value="PROTEIN TRANSLOCASE SUBUNIT SECD"/>
    <property type="match status" value="1"/>
</dbReference>
<dbReference type="HAMAP" id="MF_01463_B">
    <property type="entry name" value="SecD_B"/>
    <property type="match status" value="1"/>
</dbReference>
<dbReference type="GO" id="GO:0006605">
    <property type="term" value="P:protein targeting"/>
    <property type="evidence" value="ECO:0007669"/>
    <property type="project" value="UniProtKB-UniRule"/>
</dbReference>
<feature type="transmembrane region" description="Helical" evidence="9">
    <location>
        <begin position="403"/>
        <end position="421"/>
    </location>
</feature>
<evidence type="ECO:0000256" key="6">
    <source>
        <dbReference type="ARBA" id="ARBA00022989"/>
    </source>
</evidence>
<feature type="domain" description="Protein export membrane protein SecD/SecF C-terminal" evidence="10">
    <location>
        <begin position="356"/>
        <end position="523"/>
    </location>
</feature>
<dbReference type="InterPro" id="IPR048631">
    <property type="entry name" value="SecD_1st"/>
</dbReference>
<feature type="domain" description="SecDF P1 head subdomain" evidence="12">
    <location>
        <begin position="251"/>
        <end position="355"/>
    </location>
</feature>
<evidence type="ECO:0000259" key="10">
    <source>
        <dbReference type="Pfam" id="PF02355"/>
    </source>
</evidence>
<gene>
    <name evidence="9" type="primary">secD</name>
    <name evidence="13" type="ORF">C7378_2109</name>
</gene>
<evidence type="ECO:0000256" key="2">
    <source>
        <dbReference type="ARBA" id="ARBA00022448"/>
    </source>
</evidence>
<dbReference type="Proteomes" id="UP000295210">
    <property type="component" value="Unassembled WGS sequence"/>
</dbReference>
<evidence type="ECO:0000256" key="7">
    <source>
        <dbReference type="ARBA" id="ARBA00023010"/>
    </source>
</evidence>
<dbReference type="OrthoDB" id="9805019at2"/>
<keyword evidence="7 9" id="KW-0811">Translocation</keyword>
<dbReference type="Gene3D" id="1.20.1640.10">
    <property type="entry name" value="Multidrug efflux transporter AcrB transmembrane domain"/>
    <property type="match status" value="1"/>
</dbReference>
<name>A0A4R1L5S1_9BACT</name>
<sequence length="539" mass="57062">MRKNLTQKTILIIAVLLVFVFGIIGLPSGLSGKALKASLLKRISLGLDLKGGTHLVLQVMVDEAVNAATDNDVSHIQSDLQQNGITGATVTKPDATHPETLAINGVPLDKAGDLRSLLESRYGSEYDLHSGASGSFTLTMKPSAEADLKSRTLQQAIDVIRTRVDSLGVSEPVIQEYNLGSNQILVELPGVDDPGRVRDVIQSTARLEIHEVMGGPWPDEQAALQALGGAVPYDSVLLHTAPGASAPGSGNDVYQIRKTAEVAGTDIRDAQSSRNPNTNEPEVVFYLTTAAGNHFADFTAANKGKSLCVVLDNKIQEVATIRDQIRDQGTISGGGITEQQAKDLSMLLRTGALPASIHYLQESTVGPSLGADSIRQGVTAAVMGMLAVMIFMLVYYRGAGINADLALFLNLVILLGFMGYTGSVLTLPGIAGVILTVGMGVDSNVLIFERIREELHAGKSPAAAVDQGFAHAWTTIIDTHVTTIVSAAILFLFGTGPVKGFAVTLTFGLLANLFTAVFVSRVIFDANLNRKQRGEAISI</sequence>
<comment type="subcellular location">
    <subcellularLocation>
        <location evidence="1 9">Cell membrane</location>
        <topology evidence="1 9">Multi-pass membrane protein</topology>
    </subcellularLocation>
</comment>
<dbReference type="NCBIfam" id="TIGR00916">
    <property type="entry name" value="2A0604s01"/>
    <property type="match status" value="1"/>
</dbReference>
<dbReference type="GO" id="GO:0005886">
    <property type="term" value="C:plasma membrane"/>
    <property type="evidence" value="ECO:0007669"/>
    <property type="project" value="UniProtKB-SubCell"/>
</dbReference>
<dbReference type="SUPFAM" id="SSF82866">
    <property type="entry name" value="Multidrug efflux transporter AcrB transmembrane domain"/>
    <property type="match status" value="1"/>
</dbReference>
<comment type="caution">
    <text evidence="13">The sequence shown here is derived from an EMBL/GenBank/DDBJ whole genome shotgun (WGS) entry which is preliminary data.</text>
</comment>
<evidence type="ECO:0000256" key="4">
    <source>
        <dbReference type="ARBA" id="ARBA00022692"/>
    </source>
</evidence>
<feature type="transmembrane region" description="Helical" evidence="9">
    <location>
        <begin position="500"/>
        <end position="524"/>
    </location>
</feature>
<dbReference type="RefSeq" id="WP_131995948.1">
    <property type="nucleotide sequence ID" value="NZ_SMGK01000003.1"/>
</dbReference>
<dbReference type="Gene3D" id="3.30.1360.200">
    <property type="match status" value="1"/>
</dbReference>
<feature type="transmembrane region" description="Helical" evidence="9">
    <location>
        <begin position="427"/>
        <end position="448"/>
    </location>
</feature>
<evidence type="ECO:0000256" key="1">
    <source>
        <dbReference type="ARBA" id="ARBA00004651"/>
    </source>
</evidence>
<keyword evidence="2 9" id="KW-0813">Transport</keyword>
<evidence type="ECO:0000259" key="11">
    <source>
        <dbReference type="Pfam" id="PF21760"/>
    </source>
</evidence>
<dbReference type="InterPro" id="IPR005791">
    <property type="entry name" value="SecD"/>
</dbReference>
<feature type="transmembrane region" description="Helical" evidence="9">
    <location>
        <begin position="377"/>
        <end position="396"/>
    </location>
</feature>
<protein>
    <recommendedName>
        <fullName evidence="9">Protein translocase subunit SecD</fullName>
    </recommendedName>
</protein>
<feature type="transmembrane region" description="Helical" evidence="9">
    <location>
        <begin position="469"/>
        <end position="494"/>
    </location>
</feature>
<accession>A0A4R1L5S1</accession>
<evidence type="ECO:0000256" key="3">
    <source>
        <dbReference type="ARBA" id="ARBA00022475"/>
    </source>
</evidence>
<dbReference type="GO" id="GO:0015450">
    <property type="term" value="F:protein-transporting ATPase activity"/>
    <property type="evidence" value="ECO:0007669"/>
    <property type="project" value="InterPro"/>
</dbReference>
<dbReference type="Gene3D" id="3.30.70.3220">
    <property type="match status" value="1"/>
</dbReference>
<dbReference type="InterPro" id="IPR048634">
    <property type="entry name" value="SecD_SecF_C"/>
</dbReference>
<comment type="subunit">
    <text evidence="9">Forms a complex with SecF. Part of the essential Sec protein translocation apparatus which comprises SecA, SecYEG and auxiliary proteins SecDF. Other proteins may also be involved.</text>
</comment>
<evidence type="ECO:0000313" key="14">
    <source>
        <dbReference type="Proteomes" id="UP000295210"/>
    </source>
</evidence>
<dbReference type="PANTHER" id="PTHR30081">
    <property type="entry name" value="PROTEIN-EXPORT MEMBRANE PROTEIN SEC"/>
    <property type="match status" value="1"/>
</dbReference>
<organism evidence="13 14">
    <name type="scientific">Acidipila rosea</name>
    <dbReference type="NCBI Taxonomy" id="768535"/>
    <lineage>
        <taxon>Bacteria</taxon>
        <taxon>Pseudomonadati</taxon>
        <taxon>Acidobacteriota</taxon>
        <taxon>Terriglobia</taxon>
        <taxon>Terriglobales</taxon>
        <taxon>Acidobacteriaceae</taxon>
        <taxon>Acidipila</taxon>
    </lineage>
</organism>
<dbReference type="Pfam" id="PF22599">
    <property type="entry name" value="SecDF_P1_head"/>
    <property type="match status" value="1"/>
</dbReference>
<dbReference type="Pfam" id="PF02355">
    <property type="entry name" value="SecD_SecF_C"/>
    <property type="match status" value="1"/>
</dbReference>
<evidence type="ECO:0000313" key="13">
    <source>
        <dbReference type="EMBL" id="TCK72527.1"/>
    </source>
</evidence>
<feature type="domain" description="Protein translocase subunit SecDF P1" evidence="11">
    <location>
        <begin position="153"/>
        <end position="212"/>
    </location>
</feature>
<proteinExistence type="inferred from homology"/>
<dbReference type="Pfam" id="PF07549">
    <property type="entry name" value="Sec_GG"/>
    <property type="match status" value="1"/>
</dbReference>
<keyword evidence="4 9" id="KW-0812">Transmembrane</keyword>
<evidence type="ECO:0000256" key="5">
    <source>
        <dbReference type="ARBA" id="ARBA00022927"/>
    </source>
</evidence>
<dbReference type="FunFam" id="1.20.1640.10:FF:000004">
    <property type="entry name" value="Protein translocase subunit SecD"/>
    <property type="match status" value="1"/>
</dbReference>
<dbReference type="GO" id="GO:0065002">
    <property type="term" value="P:intracellular protein transmembrane transport"/>
    <property type="evidence" value="ECO:0007669"/>
    <property type="project" value="UniProtKB-UniRule"/>
</dbReference>
<dbReference type="NCBIfam" id="TIGR01129">
    <property type="entry name" value="secD"/>
    <property type="match status" value="1"/>
</dbReference>
<dbReference type="GO" id="GO:0043952">
    <property type="term" value="P:protein transport by the Sec complex"/>
    <property type="evidence" value="ECO:0007669"/>
    <property type="project" value="UniProtKB-UniRule"/>
</dbReference>
<keyword evidence="3 9" id="KW-1003">Cell membrane</keyword>
<dbReference type="InterPro" id="IPR054384">
    <property type="entry name" value="SecDF_P1_head"/>
</dbReference>
<keyword evidence="14" id="KW-1185">Reference proteome</keyword>
<dbReference type="Gene3D" id="3.30.70.3400">
    <property type="match status" value="1"/>
</dbReference>
<dbReference type="InterPro" id="IPR055344">
    <property type="entry name" value="SecD_SecF_C_bact"/>
</dbReference>
<dbReference type="EMBL" id="SMGK01000003">
    <property type="protein sequence ID" value="TCK72527.1"/>
    <property type="molecule type" value="Genomic_DNA"/>
</dbReference>
<evidence type="ECO:0000256" key="8">
    <source>
        <dbReference type="ARBA" id="ARBA00023136"/>
    </source>
</evidence>
<keyword evidence="8 9" id="KW-0472">Membrane</keyword>
<dbReference type="Pfam" id="PF21760">
    <property type="entry name" value="SecD_1st"/>
    <property type="match status" value="1"/>
</dbReference>
<dbReference type="InterPro" id="IPR022813">
    <property type="entry name" value="SecD/SecF_arch_bac"/>
</dbReference>
<keyword evidence="5 9" id="KW-0653">Protein transport</keyword>
<evidence type="ECO:0000256" key="9">
    <source>
        <dbReference type="HAMAP-Rule" id="MF_01463"/>
    </source>
</evidence>
<dbReference type="InterPro" id="IPR022646">
    <property type="entry name" value="SecD/SecF_CS"/>
</dbReference>
<reference evidence="13 14" key="1">
    <citation type="submission" date="2019-03" db="EMBL/GenBank/DDBJ databases">
        <title>Genomic Encyclopedia of Type Strains, Phase IV (KMG-IV): sequencing the most valuable type-strain genomes for metagenomic binning, comparative biology and taxonomic classification.</title>
        <authorList>
            <person name="Goeker M."/>
        </authorList>
    </citation>
    <scope>NUCLEOTIDE SEQUENCE [LARGE SCALE GENOMIC DNA]</scope>
    <source>
        <strain evidence="13 14">DSM 103428</strain>
    </source>
</reference>
<comment type="similarity">
    <text evidence="9">Belongs to the SecD/SecF family. SecD subfamily.</text>
</comment>